<keyword evidence="6 9" id="KW-0804">Transcription</keyword>
<dbReference type="InterPro" id="IPR045174">
    <property type="entry name" value="Dof"/>
</dbReference>
<dbReference type="GO" id="GO:0005634">
    <property type="term" value="C:nucleus"/>
    <property type="evidence" value="ECO:0007669"/>
    <property type="project" value="UniProtKB-SubCell"/>
</dbReference>
<dbReference type="OrthoDB" id="1927254at2759"/>
<evidence type="ECO:0000256" key="10">
    <source>
        <dbReference type="SAM" id="MobiDB-lite"/>
    </source>
</evidence>
<dbReference type="PANTHER" id="PTHR31992:SF343">
    <property type="entry name" value="DOF ZINC FINGER PROTEIN"/>
    <property type="match status" value="1"/>
</dbReference>
<evidence type="ECO:0000259" key="11">
    <source>
        <dbReference type="PROSITE" id="PS50884"/>
    </source>
</evidence>
<comment type="subcellular location">
    <subcellularLocation>
        <location evidence="8 9">Nucleus</location>
    </subcellularLocation>
</comment>
<dbReference type="GO" id="GO:0003700">
    <property type="term" value="F:DNA-binding transcription factor activity"/>
    <property type="evidence" value="ECO:0007669"/>
    <property type="project" value="UniProtKB-UniRule"/>
</dbReference>
<comment type="function">
    <text evidence="9">Transcription factor that binds specifically to a 5'-AA[AG]G-3' consensus core sequence.</text>
</comment>
<keyword evidence="3 9" id="KW-0862">Zinc</keyword>
<dbReference type="Proteomes" id="UP000447434">
    <property type="component" value="Chromosome 6"/>
</dbReference>
<evidence type="ECO:0000256" key="3">
    <source>
        <dbReference type="ARBA" id="ARBA00022833"/>
    </source>
</evidence>
<organism evidence="12 13">
    <name type="scientific">Lupinus albus</name>
    <name type="common">White lupine</name>
    <name type="synonym">Lupinus termis</name>
    <dbReference type="NCBI Taxonomy" id="3870"/>
    <lineage>
        <taxon>Eukaryota</taxon>
        <taxon>Viridiplantae</taxon>
        <taxon>Streptophyta</taxon>
        <taxon>Embryophyta</taxon>
        <taxon>Tracheophyta</taxon>
        <taxon>Spermatophyta</taxon>
        <taxon>Magnoliopsida</taxon>
        <taxon>eudicotyledons</taxon>
        <taxon>Gunneridae</taxon>
        <taxon>Pentapetalae</taxon>
        <taxon>rosids</taxon>
        <taxon>fabids</taxon>
        <taxon>Fabales</taxon>
        <taxon>Fabaceae</taxon>
        <taxon>Papilionoideae</taxon>
        <taxon>50 kb inversion clade</taxon>
        <taxon>genistoids sensu lato</taxon>
        <taxon>core genistoids</taxon>
        <taxon>Genisteae</taxon>
        <taxon>Lupinus</taxon>
    </lineage>
</organism>
<keyword evidence="7 8" id="KW-0539">Nucleus</keyword>
<evidence type="ECO:0000256" key="1">
    <source>
        <dbReference type="ARBA" id="ARBA00022723"/>
    </source>
</evidence>
<dbReference type="PROSITE" id="PS50884">
    <property type="entry name" value="ZF_DOF_2"/>
    <property type="match status" value="1"/>
</dbReference>
<evidence type="ECO:0000256" key="5">
    <source>
        <dbReference type="ARBA" id="ARBA00023125"/>
    </source>
</evidence>
<sequence>MDTTQWPQEMMVKPIEEIVMTKPATVASLERKPRPQKEQALNCPRCHSTNTKFCYYNNYNLTQPRYFCKTCRRYWTEGGTLRNIPVGGGSRKNKRSSSTSCSSSSSHKKVSDLLTPQNPKVHDGQDLNLSFRNIPELVQQSNNDSVSASASSTITATTSQLSALELLTGITSGSRGLMSSFMPMNAPVPRDPNSVYNCGFPLQDFKPSLSFSLDGIGNLHGSSVQETSGRLLFPFEDLKHVASTNTTIMDHNNNDQGAWDLEAYFWHASVLRKQRKGYITFDCVEIEGIKRVLG</sequence>
<dbReference type="EMBL" id="WOCE01000006">
    <property type="protein sequence ID" value="KAE9612029.1"/>
    <property type="molecule type" value="Genomic_DNA"/>
</dbReference>
<dbReference type="InterPro" id="IPR003851">
    <property type="entry name" value="Znf_Dof"/>
</dbReference>
<evidence type="ECO:0000256" key="8">
    <source>
        <dbReference type="PROSITE-ProRule" id="PRU00071"/>
    </source>
</evidence>
<evidence type="ECO:0000256" key="6">
    <source>
        <dbReference type="ARBA" id="ARBA00023163"/>
    </source>
</evidence>
<keyword evidence="2 8" id="KW-0863">Zinc-finger</keyword>
<name>A0A6A4QET4_LUPAL</name>
<evidence type="ECO:0000256" key="2">
    <source>
        <dbReference type="ARBA" id="ARBA00022771"/>
    </source>
</evidence>
<comment type="caution">
    <text evidence="12">The sequence shown here is derived from an EMBL/GenBank/DDBJ whole genome shotgun (WGS) entry which is preliminary data.</text>
</comment>
<keyword evidence="4 9" id="KW-0805">Transcription regulation</keyword>
<gene>
    <name evidence="12" type="ORF">Lalb_Chr06g0168651</name>
</gene>
<dbReference type="GO" id="GO:0003677">
    <property type="term" value="F:DNA binding"/>
    <property type="evidence" value="ECO:0007669"/>
    <property type="project" value="UniProtKB-UniRule"/>
</dbReference>
<dbReference type="PROSITE" id="PS01361">
    <property type="entry name" value="ZF_DOF_1"/>
    <property type="match status" value="1"/>
</dbReference>
<feature type="domain" description="Dof-type" evidence="11">
    <location>
        <begin position="41"/>
        <end position="95"/>
    </location>
</feature>
<evidence type="ECO:0000256" key="9">
    <source>
        <dbReference type="RuleBase" id="RU369094"/>
    </source>
</evidence>
<evidence type="ECO:0000313" key="12">
    <source>
        <dbReference type="EMBL" id="KAE9612029.1"/>
    </source>
</evidence>
<feature type="compositionally biased region" description="Low complexity" evidence="10">
    <location>
        <begin position="96"/>
        <end position="105"/>
    </location>
</feature>
<evidence type="ECO:0000313" key="13">
    <source>
        <dbReference type="Proteomes" id="UP000447434"/>
    </source>
</evidence>
<evidence type="ECO:0000256" key="7">
    <source>
        <dbReference type="ARBA" id="ARBA00023242"/>
    </source>
</evidence>
<protein>
    <recommendedName>
        <fullName evidence="9">Dof zinc finger protein</fullName>
    </recommendedName>
</protein>
<keyword evidence="13" id="KW-1185">Reference proteome</keyword>
<dbReference type="AlphaFoldDB" id="A0A6A4QET4"/>
<proteinExistence type="predicted"/>
<accession>A0A6A4QET4</accession>
<dbReference type="PANTHER" id="PTHR31992">
    <property type="entry name" value="DOF ZINC FINGER PROTEIN DOF1.4-RELATED"/>
    <property type="match status" value="1"/>
</dbReference>
<keyword evidence="5 8" id="KW-0238">DNA-binding</keyword>
<dbReference type="GO" id="GO:0008270">
    <property type="term" value="F:zinc ion binding"/>
    <property type="evidence" value="ECO:0007669"/>
    <property type="project" value="UniProtKB-KW"/>
</dbReference>
<evidence type="ECO:0000256" key="4">
    <source>
        <dbReference type="ARBA" id="ARBA00023015"/>
    </source>
</evidence>
<reference evidence="13" key="1">
    <citation type="journal article" date="2020" name="Nat. Commun.">
        <title>Genome sequence of the cluster root forming white lupin.</title>
        <authorList>
            <person name="Hufnagel B."/>
            <person name="Marques A."/>
            <person name="Soriano A."/>
            <person name="Marques L."/>
            <person name="Divol F."/>
            <person name="Doumas P."/>
            <person name="Sallet E."/>
            <person name="Mancinotti D."/>
            <person name="Carrere S."/>
            <person name="Marande W."/>
            <person name="Arribat S."/>
            <person name="Keller J."/>
            <person name="Huneau C."/>
            <person name="Blein T."/>
            <person name="Aime D."/>
            <person name="Laguerre M."/>
            <person name="Taylor J."/>
            <person name="Schubert V."/>
            <person name="Nelson M."/>
            <person name="Geu-Flores F."/>
            <person name="Crespi M."/>
            <person name="Gallardo-Guerrero K."/>
            <person name="Delaux P.-M."/>
            <person name="Salse J."/>
            <person name="Berges H."/>
            <person name="Guyot R."/>
            <person name="Gouzy J."/>
            <person name="Peret B."/>
        </authorList>
    </citation>
    <scope>NUCLEOTIDE SEQUENCE [LARGE SCALE GENOMIC DNA]</scope>
    <source>
        <strain evidence="13">cv. Amiga</strain>
    </source>
</reference>
<keyword evidence="1 9" id="KW-0479">Metal-binding</keyword>
<feature type="region of interest" description="Disordered" evidence="10">
    <location>
        <begin position="82"/>
        <end position="126"/>
    </location>
</feature>
<dbReference type="Pfam" id="PF02701">
    <property type="entry name" value="Zn_ribbon_Dof"/>
    <property type="match status" value="1"/>
</dbReference>